<dbReference type="InterPro" id="IPR011009">
    <property type="entry name" value="Kinase-like_dom_sf"/>
</dbReference>
<organism evidence="1 2">
    <name type="scientific">Dentiscutata erythropus</name>
    <dbReference type="NCBI Taxonomy" id="1348616"/>
    <lineage>
        <taxon>Eukaryota</taxon>
        <taxon>Fungi</taxon>
        <taxon>Fungi incertae sedis</taxon>
        <taxon>Mucoromycota</taxon>
        <taxon>Glomeromycotina</taxon>
        <taxon>Glomeromycetes</taxon>
        <taxon>Diversisporales</taxon>
        <taxon>Gigasporaceae</taxon>
        <taxon>Dentiscutata</taxon>
    </lineage>
</organism>
<feature type="non-terminal residue" evidence="1">
    <location>
        <position position="1"/>
    </location>
</feature>
<evidence type="ECO:0000313" key="2">
    <source>
        <dbReference type="Proteomes" id="UP000789405"/>
    </source>
</evidence>
<dbReference type="Gene3D" id="1.10.510.10">
    <property type="entry name" value="Transferase(Phosphotransferase) domain 1"/>
    <property type="match status" value="1"/>
</dbReference>
<accession>A0A9N9J7H5</accession>
<sequence length="136" mass="15943">DKREIIANTPSDYANLIEKCWSSDSDQRPTLDQILIELEKLSNETTIEFITNENIKNNQQIVQPELYNEISLNFFNYRTETTYKCQEESNTKEESQVLHGSYLSNNCNNDEAWDFFIIYFLNTGLLLILQPYSPDV</sequence>
<reference evidence="1" key="1">
    <citation type="submission" date="2021-06" db="EMBL/GenBank/DDBJ databases">
        <authorList>
            <person name="Kallberg Y."/>
            <person name="Tangrot J."/>
            <person name="Rosling A."/>
        </authorList>
    </citation>
    <scope>NUCLEOTIDE SEQUENCE</scope>
    <source>
        <strain evidence="1">MA453B</strain>
    </source>
</reference>
<dbReference type="AlphaFoldDB" id="A0A9N9J7H5"/>
<evidence type="ECO:0000313" key="1">
    <source>
        <dbReference type="EMBL" id="CAG8768805.1"/>
    </source>
</evidence>
<dbReference type="EMBL" id="CAJVPY010018831">
    <property type="protein sequence ID" value="CAG8768805.1"/>
    <property type="molecule type" value="Genomic_DNA"/>
</dbReference>
<feature type="non-terminal residue" evidence="1">
    <location>
        <position position="136"/>
    </location>
</feature>
<dbReference type="SUPFAM" id="SSF56112">
    <property type="entry name" value="Protein kinase-like (PK-like)"/>
    <property type="match status" value="1"/>
</dbReference>
<keyword evidence="2" id="KW-1185">Reference proteome</keyword>
<dbReference type="Proteomes" id="UP000789405">
    <property type="component" value="Unassembled WGS sequence"/>
</dbReference>
<protein>
    <submittedName>
        <fullName evidence="1">13802_t:CDS:1</fullName>
    </submittedName>
</protein>
<comment type="caution">
    <text evidence="1">The sequence shown here is derived from an EMBL/GenBank/DDBJ whole genome shotgun (WGS) entry which is preliminary data.</text>
</comment>
<name>A0A9N9J7H5_9GLOM</name>
<dbReference type="OrthoDB" id="2448836at2759"/>
<gene>
    <name evidence="1" type="ORF">DERYTH_LOCUS18495</name>
</gene>
<proteinExistence type="predicted"/>